<organism evidence="2 3">
    <name type="scientific">Asterophora parasitica</name>
    <dbReference type="NCBI Taxonomy" id="117018"/>
    <lineage>
        <taxon>Eukaryota</taxon>
        <taxon>Fungi</taxon>
        <taxon>Dikarya</taxon>
        <taxon>Basidiomycota</taxon>
        <taxon>Agaricomycotina</taxon>
        <taxon>Agaricomycetes</taxon>
        <taxon>Agaricomycetidae</taxon>
        <taxon>Agaricales</taxon>
        <taxon>Tricholomatineae</taxon>
        <taxon>Lyophyllaceae</taxon>
        <taxon>Asterophora</taxon>
    </lineage>
</organism>
<proteinExistence type="predicted"/>
<feature type="compositionally biased region" description="Polar residues" evidence="1">
    <location>
        <begin position="103"/>
        <end position="114"/>
    </location>
</feature>
<gene>
    <name evidence="2" type="ORF">DXG03_009624</name>
</gene>
<keyword evidence="3" id="KW-1185">Reference proteome</keyword>
<reference evidence="2" key="2">
    <citation type="submission" date="2021-10" db="EMBL/GenBank/DDBJ databases">
        <title>Phylogenomics reveals ancestral predisposition of the termite-cultivated fungus Termitomyces towards a domesticated lifestyle.</title>
        <authorList>
            <person name="Auxier B."/>
            <person name="Grum-Grzhimaylo A."/>
            <person name="Cardenas M.E."/>
            <person name="Lodge J.D."/>
            <person name="Laessoe T."/>
            <person name="Pedersen O."/>
            <person name="Smith M.E."/>
            <person name="Kuyper T.W."/>
            <person name="Franco-Molano E.A."/>
            <person name="Baroni T.J."/>
            <person name="Aanen D.K."/>
        </authorList>
    </citation>
    <scope>NUCLEOTIDE SEQUENCE</scope>
    <source>
        <strain evidence="2">AP01</strain>
        <tissue evidence="2">Mycelium</tissue>
    </source>
</reference>
<evidence type="ECO:0000256" key="1">
    <source>
        <dbReference type="SAM" id="MobiDB-lite"/>
    </source>
</evidence>
<name>A0A9P7KDF2_9AGAR</name>
<dbReference type="Proteomes" id="UP000775547">
    <property type="component" value="Unassembled WGS sequence"/>
</dbReference>
<feature type="region of interest" description="Disordered" evidence="1">
    <location>
        <begin position="60"/>
        <end position="126"/>
    </location>
</feature>
<accession>A0A9P7KDF2</accession>
<comment type="caution">
    <text evidence="2">The sequence shown here is derived from an EMBL/GenBank/DDBJ whole genome shotgun (WGS) entry which is preliminary data.</text>
</comment>
<sequence length="181" mass="19800">MTKGKRSQFFERLLHRSLFRKKSASDVKPKLDANGGVLDVAAQPAFAIGALSPLTEQAIEKDVNSPKPPSEIVRCSQSERLVPPRPSAALEFQQESPGECASEPSSARPSTVSEVESAELPTARPARKSWLDQSFLTILGPLEDDLEVEAQRDEELDLRLKFAIRDPPPLLPPLPPSTPLV</sequence>
<evidence type="ECO:0000313" key="2">
    <source>
        <dbReference type="EMBL" id="KAG5643801.1"/>
    </source>
</evidence>
<dbReference type="AlphaFoldDB" id="A0A9P7KDF2"/>
<protein>
    <submittedName>
        <fullName evidence="2">Uncharacterized protein</fullName>
    </submittedName>
</protein>
<dbReference type="EMBL" id="JABCKV010000095">
    <property type="protein sequence ID" value="KAG5643801.1"/>
    <property type="molecule type" value="Genomic_DNA"/>
</dbReference>
<evidence type="ECO:0000313" key="3">
    <source>
        <dbReference type="Proteomes" id="UP000775547"/>
    </source>
</evidence>
<reference evidence="2" key="1">
    <citation type="submission" date="2020-07" db="EMBL/GenBank/DDBJ databases">
        <authorList>
            <person name="Nieuwenhuis M."/>
            <person name="Van De Peppel L.J.J."/>
        </authorList>
    </citation>
    <scope>NUCLEOTIDE SEQUENCE</scope>
    <source>
        <strain evidence="2">AP01</strain>
        <tissue evidence="2">Mycelium</tissue>
    </source>
</reference>